<evidence type="ECO:0000313" key="2">
    <source>
        <dbReference type="Proteomes" id="UP000823486"/>
    </source>
</evidence>
<dbReference type="RefSeq" id="WP_204538602.1">
    <property type="nucleotide sequence ID" value="NZ_JAFBFI010000002.1"/>
</dbReference>
<comment type="caution">
    <text evidence="1">The sequence shown here is derived from an EMBL/GenBank/DDBJ whole genome shotgun (WGS) entry which is preliminary data.</text>
</comment>
<name>A0ABS2QDR0_9BACI</name>
<keyword evidence="2" id="KW-1185">Reference proteome</keyword>
<protein>
    <submittedName>
        <fullName evidence="1">Uncharacterized protein</fullName>
    </submittedName>
</protein>
<sequence length="147" mass="17286">MVKRIEIINDLETFQGTCYVEIIPGKYSGKDWVKGSLFFTDETFTFFSKAIEKHYKNYSLWGISEINRDTWKLIVAELENLKLFLTNNPKAEDLNNQIEFLYLETTKKFFLGNLNQNLKDLVQVLDDLQLWITEKSKNNEYISILGV</sequence>
<dbReference type="EMBL" id="JAFBFI010000002">
    <property type="protein sequence ID" value="MBM7691306.1"/>
    <property type="molecule type" value="Genomic_DNA"/>
</dbReference>
<organism evidence="1 2">
    <name type="scientific">Peribacillus deserti</name>
    <dbReference type="NCBI Taxonomy" id="673318"/>
    <lineage>
        <taxon>Bacteria</taxon>
        <taxon>Bacillati</taxon>
        <taxon>Bacillota</taxon>
        <taxon>Bacilli</taxon>
        <taxon>Bacillales</taxon>
        <taxon>Bacillaceae</taxon>
        <taxon>Peribacillus</taxon>
    </lineage>
</organism>
<gene>
    <name evidence="1" type="ORF">JOC77_000711</name>
</gene>
<evidence type="ECO:0000313" key="1">
    <source>
        <dbReference type="EMBL" id="MBM7691306.1"/>
    </source>
</evidence>
<reference evidence="1 2" key="1">
    <citation type="submission" date="2021-01" db="EMBL/GenBank/DDBJ databases">
        <title>Genomic Encyclopedia of Type Strains, Phase IV (KMG-IV): sequencing the most valuable type-strain genomes for metagenomic binning, comparative biology and taxonomic classification.</title>
        <authorList>
            <person name="Goeker M."/>
        </authorList>
    </citation>
    <scope>NUCLEOTIDE SEQUENCE [LARGE SCALE GENOMIC DNA]</scope>
    <source>
        <strain evidence="1 2">DSM 105482</strain>
    </source>
</reference>
<dbReference type="Proteomes" id="UP000823486">
    <property type="component" value="Unassembled WGS sequence"/>
</dbReference>
<proteinExistence type="predicted"/>
<accession>A0ABS2QDR0</accession>